<gene>
    <name evidence="1" type="ORF">BN2476_660004</name>
</gene>
<evidence type="ECO:0000313" key="1">
    <source>
        <dbReference type="EMBL" id="SIT48898.1"/>
    </source>
</evidence>
<proteinExistence type="predicted"/>
<dbReference type="EMBL" id="CYGY02000066">
    <property type="protein sequence ID" value="SIT48898.1"/>
    <property type="molecule type" value="Genomic_DNA"/>
</dbReference>
<comment type="caution">
    <text evidence="1">The sequence shown here is derived from an EMBL/GenBank/DDBJ whole genome shotgun (WGS) entry which is preliminary data.</text>
</comment>
<reference evidence="1" key="1">
    <citation type="submission" date="2016-12" db="EMBL/GenBank/DDBJ databases">
        <authorList>
            <person name="Moulin L."/>
        </authorList>
    </citation>
    <scope>NUCLEOTIDE SEQUENCE [LARGE SCALE GENOMIC DNA]</scope>
    <source>
        <strain evidence="1">STM 7183</strain>
    </source>
</reference>
<keyword evidence="2" id="KW-1185">Reference proteome</keyword>
<accession>A0A1N7SN82</accession>
<organism evidence="1 2">
    <name type="scientific">Paraburkholderia piptadeniae</name>
    <dbReference type="NCBI Taxonomy" id="1701573"/>
    <lineage>
        <taxon>Bacteria</taxon>
        <taxon>Pseudomonadati</taxon>
        <taxon>Pseudomonadota</taxon>
        <taxon>Betaproteobacteria</taxon>
        <taxon>Burkholderiales</taxon>
        <taxon>Burkholderiaceae</taxon>
        <taxon>Paraburkholderia</taxon>
    </lineage>
</organism>
<name>A0A1N7SN82_9BURK</name>
<dbReference type="AlphaFoldDB" id="A0A1N7SN82"/>
<evidence type="ECO:0000313" key="2">
    <source>
        <dbReference type="Proteomes" id="UP000195569"/>
    </source>
</evidence>
<protein>
    <submittedName>
        <fullName evidence="1">Uncharacterized protein</fullName>
    </submittedName>
</protein>
<dbReference type="Proteomes" id="UP000195569">
    <property type="component" value="Unassembled WGS sequence"/>
</dbReference>
<sequence>MHRTSIQMNWCGVTSSGPASRDARFKKVKSWAQKFTSNFHKSGAIRALFDPFLGINLSAIFLTYE</sequence>